<name>A0ABV0KRL5_9CYAN</name>
<dbReference type="EMBL" id="JAMPLM010000023">
    <property type="protein sequence ID" value="MEP1060914.1"/>
    <property type="molecule type" value="Genomic_DNA"/>
</dbReference>
<gene>
    <name evidence="3" type="ORF">NDI38_20995</name>
</gene>
<dbReference type="NCBIfam" id="TIGR01439">
    <property type="entry name" value="lp_hng_hel_AbrB"/>
    <property type="match status" value="1"/>
</dbReference>
<sequence length="87" mass="9742">METTRLSSKGQVIIPKALRAAHHWEAGQELIATAFGDGILLKPKKPFQETTLADVAGCLHYQDKPKSLDDIENAVQQGFLEQWHDCR</sequence>
<protein>
    <submittedName>
        <fullName evidence="3">AbrB/MazE/SpoVT family DNA-binding domain-containing protein</fullName>
    </submittedName>
</protein>
<evidence type="ECO:0000256" key="1">
    <source>
        <dbReference type="PROSITE-ProRule" id="PRU01076"/>
    </source>
</evidence>
<dbReference type="InterPro" id="IPR007159">
    <property type="entry name" value="SpoVT-AbrB_dom"/>
</dbReference>
<dbReference type="SUPFAM" id="SSF89447">
    <property type="entry name" value="AbrB/MazE/MraZ-like"/>
    <property type="match status" value="1"/>
</dbReference>
<dbReference type="Proteomes" id="UP001476950">
    <property type="component" value="Unassembled WGS sequence"/>
</dbReference>
<evidence type="ECO:0000313" key="4">
    <source>
        <dbReference type="Proteomes" id="UP001476950"/>
    </source>
</evidence>
<dbReference type="RefSeq" id="WP_190452960.1">
    <property type="nucleotide sequence ID" value="NZ_JAMPLM010000023.1"/>
</dbReference>
<dbReference type="SMART" id="SM00966">
    <property type="entry name" value="SpoVT_AbrB"/>
    <property type="match status" value="1"/>
</dbReference>
<dbReference type="InterPro" id="IPR037914">
    <property type="entry name" value="SpoVT-AbrB_sf"/>
</dbReference>
<proteinExistence type="predicted"/>
<feature type="domain" description="SpoVT-AbrB" evidence="2">
    <location>
        <begin position="1"/>
        <end position="46"/>
    </location>
</feature>
<dbReference type="Gene3D" id="2.10.260.10">
    <property type="match status" value="1"/>
</dbReference>
<keyword evidence="1 3" id="KW-0238">DNA-binding</keyword>
<accession>A0ABV0KRL5</accession>
<evidence type="ECO:0000259" key="2">
    <source>
        <dbReference type="PROSITE" id="PS51740"/>
    </source>
</evidence>
<dbReference type="Pfam" id="PF04014">
    <property type="entry name" value="MazE_antitoxin"/>
    <property type="match status" value="1"/>
</dbReference>
<dbReference type="GO" id="GO:0003677">
    <property type="term" value="F:DNA binding"/>
    <property type="evidence" value="ECO:0007669"/>
    <property type="project" value="UniProtKB-KW"/>
</dbReference>
<evidence type="ECO:0000313" key="3">
    <source>
        <dbReference type="EMBL" id="MEP1060914.1"/>
    </source>
</evidence>
<comment type="caution">
    <text evidence="3">The sequence shown here is derived from an EMBL/GenBank/DDBJ whole genome shotgun (WGS) entry which is preliminary data.</text>
</comment>
<organism evidence="3 4">
    <name type="scientific">Stenomitos frigidus AS-A4</name>
    <dbReference type="NCBI Taxonomy" id="2933935"/>
    <lineage>
        <taxon>Bacteria</taxon>
        <taxon>Bacillati</taxon>
        <taxon>Cyanobacteriota</taxon>
        <taxon>Cyanophyceae</taxon>
        <taxon>Leptolyngbyales</taxon>
        <taxon>Leptolyngbyaceae</taxon>
        <taxon>Stenomitos</taxon>
    </lineage>
</organism>
<dbReference type="PROSITE" id="PS51740">
    <property type="entry name" value="SPOVT_ABRB"/>
    <property type="match status" value="1"/>
</dbReference>
<reference evidence="3 4" key="1">
    <citation type="submission" date="2022-04" db="EMBL/GenBank/DDBJ databases">
        <title>Positive selection, recombination, and allopatry shape intraspecific diversity of widespread and dominant cyanobacteria.</title>
        <authorList>
            <person name="Wei J."/>
            <person name="Shu W."/>
            <person name="Hu C."/>
        </authorList>
    </citation>
    <scope>NUCLEOTIDE SEQUENCE [LARGE SCALE GENOMIC DNA]</scope>
    <source>
        <strain evidence="3 4">AS-A4</strain>
    </source>
</reference>
<keyword evidence="4" id="KW-1185">Reference proteome</keyword>